<proteinExistence type="predicted"/>
<gene>
    <name evidence="2" type="ORF">S01H4_26206</name>
</gene>
<dbReference type="InterPro" id="IPR029044">
    <property type="entry name" value="Nucleotide-diphossugar_trans"/>
</dbReference>
<dbReference type="EMBL" id="BART01012597">
    <property type="protein sequence ID" value="GAG82961.1"/>
    <property type="molecule type" value="Genomic_DNA"/>
</dbReference>
<dbReference type="InterPro" id="IPR050486">
    <property type="entry name" value="Mannose-1P_guanyltransferase"/>
</dbReference>
<name>X1CFH4_9ZZZZ</name>
<dbReference type="CDD" id="cd04181">
    <property type="entry name" value="NTP_transferase"/>
    <property type="match status" value="1"/>
</dbReference>
<evidence type="ECO:0000313" key="2">
    <source>
        <dbReference type="EMBL" id="GAG82961.1"/>
    </source>
</evidence>
<sequence length="130" mass="14536">MKAMLLAAGEGTRLRPLTLEMPKVLLPIGGQPLIEYQLSWLKHHGIQKVAINLYHLGNKVKDFLGDGSHFGVKIFYSTEEKLLGTAGGVKRMEHFFHNTFAVVYADVLTNFNLSAMIKFHQEKKAVATLV</sequence>
<dbReference type="Gene3D" id="3.90.550.10">
    <property type="entry name" value="Spore Coat Polysaccharide Biosynthesis Protein SpsA, Chain A"/>
    <property type="match status" value="1"/>
</dbReference>
<dbReference type="SUPFAM" id="SSF53448">
    <property type="entry name" value="Nucleotide-diphospho-sugar transferases"/>
    <property type="match status" value="1"/>
</dbReference>
<comment type="caution">
    <text evidence="2">The sequence shown here is derived from an EMBL/GenBank/DDBJ whole genome shotgun (WGS) entry which is preliminary data.</text>
</comment>
<dbReference type="PANTHER" id="PTHR22572">
    <property type="entry name" value="SUGAR-1-PHOSPHATE GUANYL TRANSFERASE"/>
    <property type="match status" value="1"/>
</dbReference>
<accession>X1CFH4</accession>
<feature type="non-terminal residue" evidence="2">
    <location>
        <position position="130"/>
    </location>
</feature>
<evidence type="ECO:0000259" key="1">
    <source>
        <dbReference type="Pfam" id="PF00483"/>
    </source>
</evidence>
<dbReference type="AlphaFoldDB" id="X1CFH4"/>
<dbReference type="Pfam" id="PF00483">
    <property type="entry name" value="NTP_transferase"/>
    <property type="match status" value="1"/>
</dbReference>
<feature type="domain" description="Nucleotidyl transferase" evidence="1">
    <location>
        <begin position="2"/>
        <end position="127"/>
    </location>
</feature>
<organism evidence="2">
    <name type="scientific">marine sediment metagenome</name>
    <dbReference type="NCBI Taxonomy" id="412755"/>
    <lineage>
        <taxon>unclassified sequences</taxon>
        <taxon>metagenomes</taxon>
        <taxon>ecological metagenomes</taxon>
    </lineage>
</organism>
<dbReference type="InterPro" id="IPR005835">
    <property type="entry name" value="NTP_transferase_dom"/>
</dbReference>
<reference evidence="2" key="1">
    <citation type="journal article" date="2014" name="Front. Microbiol.">
        <title>High frequency of phylogenetically diverse reductive dehalogenase-homologous genes in deep subseafloor sedimentary metagenomes.</title>
        <authorList>
            <person name="Kawai M."/>
            <person name="Futagami T."/>
            <person name="Toyoda A."/>
            <person name="Takaki Y."/>
            <person name="Nishi S."/>
            <person name="Hori S."/>
            <person name="Arai W."/>
            <person name="Tsubouchi T."/>
            <person name="Morono Y."/>
            <person name="Uchiyama I."/>
            <person name="Ito T."/>
            <person name="Fujiyama A."/>
            <person name="Inagaki F."/>
            <person name="Takami H."/>
        </authorList>
    </citation>
    <scope>NUCLEOTIDE SEQUENCE</scope>
    <source>
        <strain evidence="2">Expedition CK06-06</strain>
    </source>
</reference>
<protein>
    <recommendedName>
        <fullName evidence="1">Nucleotidyl transferase domain-containing protein</fullName>
    </recommendedName>
</protein>